<organism evidence="2 3">
    <name type="scientific">Lipomyces starkeyi NRRL Y-11557</name>
    <dbReference type="NCBI Taxonomy" id="675824"/>
    <lineage>
        <taxon>Eukaryota</taxon>
        <taxon>Fungi</taxon>
        <taxon>Dikarya</taxon>
        <taxon>Ascomycota</taxon>
        <taxon>Saccharomycotina</taxon>
        <taxon>Lipomycetes</taxon>
        <taxon>Lipomycetales</taxon>
        <taxon>Lipomycetaceae</taxon>
        <taxon>Lipomyces</taxon>
    </lineage>
</organism>
<reference evidence="2 3" key="1">
    <citation type="journal article" date="2016" name="Proc. Natl. Acad. Sci. U.S.A.">
        <title>Comparative genomics of biotechnologically important yeasts.</title>
        <authorList>
            <person name="Riley R."/>
            <person name="Haridas S."/>
            <person name="Wolfe K.H."/>
            <person name="Lopes M.R."/>
            <person name="Hittinger C.T."/>
            <person name="Goeker M."/>
            <person name="Salamov A.A."/>
            <person name="Wisecaver J.H."/>
            <person name="Long T.M."/>
            <person name="Calvey C.H."/>
            <person name="Aerts A.L."/>
            <person name="Barry K.W."/>
            <person name="Choi C."/>
            <person name="Clum A."/>
            <person name="Coughlan A.Y."/>
            <person name="Deshpande S."/>
            <person name="Douglass A.P."/>
            <person name="Hanson S.J."/>
            <person name="Klenk H.-P."/>
            <person name="LaButti K.M."/>
            <person name="Lapidus A."/>
            <person name="Lindquist E.A."/>
            <person name="Lipzen A.M."/>
            <person name="Meier-Kolthoff J.P."/>
            <person name="Ohm R.A."/>
            <person name="Otillar R.P."/>
            <person name="Pangilinan J.L."/>
            <person name="Peng Y."/>
            <person name="Rokas A."/>
            <person name="Rosa C.A."/>
            <person name="Scheuner C."/>
            <person name="Sibirny A.A."/>
            <person name="Slot J.C."/>
            <person name="Stielow J.B."/>
            <person name="Sun H."/>
            <person name="Kurtzman C.P."/>
            <person name="Blackwell M."/>
            <person name="Grigoriev I.V."/>
            <person name="Jeffries T.W."/>
        </authorList>
    </citation>
    <scope>NUCLEOTIDE SEQUENCE [LARGE SCALE GENOMIC DNA]</scope>
    <source>
        <strain evidence="2 3">NRRL Y-11557</strain>
    </source>
</reference>
<dbReference type="AlphaFoldDB" id="A0A1E3QB32"/>
<dbReference type="OrthoDB" id="10319619at2759"/>
<evidence type="ECO:0000256" key="1">
    <source>
        <dbReference type="SAM" id="MobiDB-lite"/>
    </source>
</evidence>
<evidence type="ECO:0000313" key="2">
    <source>
        <dbReference type="EMBL" id="ODQ74704.1"/>
    </source>
</evidence>
<gene>
    <name evidence="2" type="ORF">LIPSTDRAFT_227155</name>
</gene>
<sequence>MSLSTGSRSILRKFMSRTSPSTSPPLEAPTWHSSPPGKPATTTFLVRGADPDCDEEATRAIRFYSSNLEANLDWVASNPGNEIHEEHLHRDLSLELLQQSPSTRSNSTFSWMPSVPNRRLRQAVSTLKRRNSTITSTRCNGNAFFSAMYEDEGDESRMGASEDEWDFEQGDVEPIFPTEELTDWTDIILGNELGRPT</sequence>
<feature type="region of interest" description="Disordered" evidence="1">
    <location>
        <begin position="1"/>
        <end position="40"/>
    </location>
</feature>
<protein>
    <submittedName>
        <fullName evidence="2">Uncharacterized protein</fullName>
    </submittedName>
</protein>
<dbReference type="Proteomes" id="UP000094385">
    <property type="component" value="Unassembled WGS sequence"/>
</dbReference>
<keyword evidence="3" id="KW-1185">Reference proteome</keyword>
<evidence type="ECO:0000313" key="3">
    <source>
        <dbReference type="Proteomes" id="UP000094385"/>
    </source>
</evidence>
<dbReference type="EMBL" id="KV454291">
    <property type="protein sequence ID" value="ODQ74704.1"/>
    <property type="molecule type" value="Genomic_DNA"/>
</dbReference>
<proteinExistence type="predicted"/>
<accession>A0A1E3QB32</accession>
<name>A0A1E3QB32_LIPST</name>